<dbReference type="STRING" id="1132855.GCA_000384255_00976"/>
<comment type="caution">
    <text evidence="2">The sequence shown here is derived from an EMBL/GenBank/DDBJ whole genome shotgun (WGS) entry which is preliminary data.</text>
</comment>
<feature type="signal peptide" evidence="1">
    <location>
        <begin position="1"/>
        <end position="23"/>
    </location>
</feature>
<proteinExistence type="predicted"/>
<dbReference type="EMBL" id="DNAA01000240">
    <property type="protein sequence ID" value="HBA09881.1"/>
    <property type="molecule type" value="Genomic_DNA"/>
</dbReference>
<keyword evidence="1" id="KW-0732">Signal</keyword>
<organism evidence="2 3">
    <name type="scientific">Methylotenera mobilis</name>
    <dbReference type="NCBI Taxonomy" id="359408"/>
    <lineage>
        <taxon>Bacteria</taxon>
        <taxon>Pseudomonadati</taxon>
        <taxon>Pseudomonadota</taxon>
        <taxon>Betaproteobacteria</taxon>
        <taxon>Nitrosomonadales</taxon>
        <taxon>Methylophilaceae</taxon>
        <taxon>Methylotenera</taxon>
    </lineage>
</organism>
<reference evidence="2 3" key="1">
    <citation type="journal article" date="2018" name="Nat. Biotechnol.">
        <title>A standardized bacterial taxonomy based on genome phylogeny substantially revises the tree of life.</title>
        <authorList>
            <person name="Parks D.H."/>
            <person name="Chuvochina M."/>
            <person name="Waite D.W."/>
            <person name="Rinke C."/>
            <person name="Skarshewski A."/>
            <person name="Chaumeil P.A."/>
            <person name="Hugenholtz P."/>
        </authorList>
    </citation>
    <scope>NUCLEOTIDE SEQUENCE [LARGE SCALE GENOMIC DNA]</scope>
    <source>
        <strain evidence="2">UBA9958</strain>
    </source>
</reference>
<dbReference type="AlphaFoldDB" id="A0A351RCW0"/>
<evidence type="ECO:0000313" key="2">
    <source>
        <dbReference type="EMBL" id="HBA09881.1"/>
    </source>
</evidence>
<name>A0A351RCW0_9PROT</name>
<protein>
    <submittedName>
        <fullName evidence="2">Uncharacterized protein</fullName>
    </submittedName>
</protein>
<gene>
    <name evidence="2" type="ORF">DCW48_10335</name>
</gene>
<accession>A0A351RCW0</accession>
<evidence type="ECO:0000313" key="3">
    <source>
        <dbReference type="Proteomes" id="UP000264313"/>
    </source>
</evidence>
<feature type="chain" id="PRO_5016600887" evidence="1">
    <location>
        <begin position="24"/>
        <end position="90"/>
    </location>
</feature>
<dbReference type="Proteomes" id="UP000264313">
    <property type="component" value="Unassembled WGS sequence"/>
</dbReference>
<sequence length="90" mass="10082">MKSKSLITLMSTAVLLVAGSAYADEDYSQINKQNLSKRPYQQVPAATEYNKKDGFEGATLINENAEADGKHKQMRLNMLGKRPYLEKNTD</sequence>
<evidence type="ECO:0000256" key="1">
    <source>
        <dbReference type="SAM" id="SignalP"/>
    </source>
</evidence>